<accession>A0ACC0P9F1</accession>
<evidence type="ECO:0000313" key="2">
    <source>
        <dbReference type="Proteomes" id="UP001062846"/>
    </source>
</evidence>
<name>A0ACC0P9F1_RHOML</name>
<sequence length="153" mass="18201">MLRLESWAMVAGIGPVRYGSFRRIRVWREGRRAMEAGIWPERLVEKMEMEVTRLVVRSQPTPYHSQQSVVMAGFHEGKDGFGSLKEFLIRRRIFLSVGWQRGVEEREWVGRERKRRRDRARVGRRVLRVGVLLVFIFPFGVLSFPGWFINWIR</sequence>
<keyword evidence="2" id="KW-1185">Reference proteome</keyword>
<comment type="caution">
    <text evidence="1">The sequence shown here is derived from an EMBL/GenBank/DDBJ whole genome shotgun (WGS) entry which is preliminary data.</text>
</comment>
<protein>
    <submittedName>
        <fullName evidence="1">Uncharacterized protein</fullName>
    </submittedName>
</protein>
<dbReference type="EMBL" id="CM046390">
    <property type="protein sequence ID" value="KAI8562135.1"/>
    <property type="molecule type" value="Genomic_DNA"/>
</dbReference>
<dbReference type="Proteomes" id="UP001062846">
    <property type="component" value="Chromosome 3"/>
</dbReference>
<organism evidence="1 2">
    <name type="scientific">Rhododendron molle</name>
    <name type="common">Chinese azalea</name>
    <name type="synonym">Azalea mollis</name>
    <dbReference type="NCBI Taxonomy" id="49168"/>
    <lineage>
        <taxon>Eukaryota</taxon>
        <taxon>Viridiplantae</taxon>
        <taxon>Streptophyta</taxon>
        <taxon>Embryophyta</taxon>
        <taxon>Tracheophyta</taxon>
        <taxon>Spermatophyta</taxon>
        <taxon>Magnoliopsida</taxon>
        <taxon>eudicotyledons</taxon>
        <taxon>Gunneridae</taxon>
        <taxon>Pentapetalae</taxon>
        <taxon>asterids</taxon>
        <taxon>Ericales</taxon>
        <taxon>Ericaceae</taxon>
        <taxon>Ericoideae</taxon>
        <taxon>Rhodoreae</taxon>
        <taxon>Rhododendron</taxon>
    </lineage>
</organism>
<proteinExistence type="predicted"/>
<gene>
    <name evidence="1" type="ORF">RHMOL_Rhmol03G0011200</name>
</gene>
<evidence type="ECO:0000313" key="1">
    <source>
        <dbReference type="EMBL" id="KAI8562135.1"/>
    </source>
</evidence>
<reference evidence="1" key="1">
    <citation type="submission" date="2022-02" db="EMBL/GenBank/DDBJ databases">
        <title>Plant Genome Project.</title>
        <authorList>
            <person name="Zhang R.-G."/>
        </authorList>
    </citation>
    <scope>NUCLEOTIDE SEQUENCE</scope>
    <source>
        <strain evidence="1">AT1</strain>
    </source>
</reference>